<protein>
    <submittedName>
        <fullName evidence="7">Class I SAM-dependent methyltransferase</fullName>
    </submittedName>
</protein>
<evidence type="ECO:0000256" key="3">
    <source>
        <dbReference type="ARBA" id="ARBA00022603"/>
    </source>
</evidence>
<dbReference type="AlphaFoldDB" id="A0A7C9QU42"/>
<dbReference type="InterPro" id="IPR046977">
    <property type="entry name" value="RsmC/RlmG"/>
</dbReference>
<evidence type="ECO:0000256" key="5">
    <source>
        <dbReference type="ARBA" id="ARBA00022691"/>
    </source>
</evidence>
<dbReference type="GO" id="GO:0003676">
    <property type="term" value="F:nucleic acid binding"/>
    <property type="evidence" value="ECO:0007669"/>
    <property type="project" value="InterPro"/>
</dbReference>
<dbReference type="GO" id="GO:0032259">
    <property type="term" value="P:methylation"/>
    <property type="evidence" value="ECO:0007669"/>
    <property type="project" value="UniProtKB-KW"/>
</dbReference>
<dbReference type="SUPFAM" id="SSF53335">
    <property type="entry name" value="S-adenosyl-L-methionine-dependent methyltransferases"/>
    <property type="match status" value="1"/>
</dbReference>
<dbReference type="EMBL" id="JAAIYP010000037">
    <property type="protein sequence ID" value="NFV80542.1"/>
    <property type="molecule type" value="Genomic_DNA"/>
</dbReference>
<comment type="caution">
    <text evidence="7">The sequence shown here is derived from an EMBL/GenBank/DDBJ whole genome shotgun (WGS) entry which is preliminary data.</text>
</comment>
<evidence type="ECO:0000313" key="8">
    <source>
        <dbReference type="Proteomes" id="UP000480684"/>
    </source>
</evidence>
<dbReference type="GO" id="GO:0008170">
    <property type="term" value="F:N-methyltransferase activity"/>
    <property type="evidence" value="ECO:0007669"/>
    <property type="project" value="UniProtKB-ARBA"/>
</dbReference>
<dbReference type="InterPro" id="IPR002052">
    <property type="entry name" value="DNA_methylase_N6_adenine_CS"/>
</dbReference>
<keyword evidence="2" id="KW-0698">rRNA processing</keyword>
<accession>A0A7C9QU42</accession>
<dbReference type="Gene3D" id="3.40.50.150">
    <property type="entry name" value="Vaccinia Virus protein VP39"/>
    <property type="match status" value="1"/>
</dbReference>
<keyword evidence="8" id="KW-1185">Reference proteome</keyword>
<name>A0A7C9QU42_9PROT</name>
<dbReference type="CDD" id="cd02440">
    <property type="entry name" value="AdoMet_MTases"/>
    <property type="match status" value="1"/>
</dbReference>
<keyword evidence="4 7" id="KW-0808">Transferase</keyword>
<dbReference type="PANTHER" id="PTHR47816">
    <property type="entry name" value="RIBOSOMAL RNA SMALL SUBUNIT METHYLTRANSFERASE C"/>
    <property type="match status" value="1"/>
</dbReference>
<feature type="domain" description="Methyltransferase small" evidence="6">
    <location>
        <begin position="141"/>
        <end position="309"/>
    </location>
</feature>
<dbReference type="InterPro" id="IPR007848">
    <property type="entry name" value="Small_mtfrase_dom"/>
</dbReference>
<dbReference type="GO" id="GO:0006364">
    <property type="term" value="P:rRNA processing"/>
    <property type="evidence" value="ECO:0007669"/>
    <property type="project" value="UniProtKB-KW"/>
</dbReference>
<reference evidence="7 8" key="1">
    <citation type="submission" date="2020-02" db="EMBL/GenBank/DDBJ databases">
        <authorList>
            <person name="Dziuba M."/>
            <person name="Kuznetsov B."/>
            <person name="Mardanov A."/>
            <person name="Ravin N."/>
            <person name="Grouzdev D."/>
        </authorList>
    </citation>
    <scope>NUCLEOTIDE SEQUENCE [LARGE SCALE GENOMIC DNA]</scope>
    <source>
        <strain evidence="7 8">SpK</strain>
    </source>
</reference>
<sequence length="319" mass="34620">MRAQPSDAFGADWRQVLTCEQSFRPAFDALAAAGFNAVPRLEGTFPAGLLLLTKHKAENRANLARAWGLLEPGGVLVACGANAIGAASFEREVGKEMGLAGTLSKHQARTFWLSRTGGEPPPVLAQWLAAARPRPVGDSGLLARAGCFSPDHVDTGSKVLVECLPENVAGRVADLGAGWGYLGAEILGRFAAVSELDNYEAEALALDDARSNLDRLPHGAHRNYHWLDVAGGMPEVQPYDWIVSNPPFHEGAKADPAIGRAFIAAAWKAIRRRGKFVMVANQHLPYEAELRKRFRDVQLLTVREGFKVYLASNRHDVVR</sequence>
<dbReference type="PROSITE" id="PS00092">
    <property type="entry name" value="N6_MTASE"/>
    <property type="match status" value="1"/>
</dbReference>
<evidence type="ECO:0000313" key="7">
    <source>
        <dbReference type="EMBL" id="NFV80542.1"/>
    </source>
</evidence>
<keyword evidence="3 7" id="KW-0489">Methyltransferase</keyword>
<evidence type="ECO:0000256" key="2">
    <source>
        <dbReference type="ARBA" id="ARBA00022552"/>
    </source>
</evidence>
<gene>
    <name evidence="7" type="ORF">G4223_10520</name>
</gene>
<keyword evidence="5" id="KW-0949">S-adenosyl-L-methionine</keyword>
<proteinExistence type="predicted"/>
<dbReference type="InterPro" id="IPR029063">
    <property type="entry name" value="SAM-dependent_MTases_sf"/>
</dbReference>
<evidence type="ECO:0000259" key="6">
    <source>
        <dbReference type="Pfam" id="PF05175"/>
    </source>
</evidence>
<evidence type="ECO:0000256" key="4">
    <source>
        <dbReference type="ARBA" id="ARBA00022679"/>
    </source>
</evidence>
<evidence type="ECO:0000256" key="1">
    <source>
        <dbReference type="ARBA" id="ARBA00022490"/>
    </source>
</evidence>
<dbReference type="PANTHER" id="PTHR47816:SF4">
    <property type="entry name" value="RIBOSOMAL RNA SMALL SUBUNIT METHYLTRANSFERASE C"/>
    <property type="match status" value="1"/>
</dbReference>
<dbReference type="Proteomes" id="UP000480684">
    <property type="component" value="Unassembled WGS sequence"/>
</dbReference>
<organism evidence="7 8">
    <name type="scientific">Magnetospirillum aberrantis SpK</name>
    <dbReference type="NCBI Taxonomy" id="908842"/>
    <lineage>
        <taxon>Bacteria</taxon>
        <taxon>Pseudomonadati</taxon>
        <taxon>Pseudomonadota</taxon>
        <taxon>Alphaproteobacteria</taxon>
        <taxon>Rhodospirillales</taxon>
        <taxon>Rhodospirillaceae</taxon>
        <taxon>Magnetospirillum</taxon>
    </lineage>
</organism>
<dbReference type="GO" id="GO:0008757">
    <property type="term" value="F:S-adenosylmethionine-dependent methyltransferase activity"/>
    <property type="evidence" value="ECO:0007669"/>
    <property type="project" value="InterPro"/>
</dbReference>
<dbReference type="Pfam" id="PF05175">
    <property type="entry name" value="MTS"/>
    <property type="match status" value="1"/>
</dbReference>
<keyword evidence="1" id="KW-0963">Cytoplasm</keyword>